<dbReference type="PANTHER" id="PTHR33408:SF2">
    <property type="entry name" value="TRANSPOSASE DDE DOMAIN-CONTAINING PROTEIN"/>
    <property type="match status" value="1"/>
</dbReference>
<evidence type="ECO:0000313" key="2">
    <source>
        <dbReference type="EMBL" id="MBC6011934.1"/>
    </source>
</evidence>
<feature type="non-terminal residue" evidence="2">
    <location>
        <position position="1"/>
    </location>
</feature>
<protein>
    <submittedName>
        <fullName evidence="2">Transposase</fullName>
    </submittedName>
</protein>
<dbReference type="Pfam" id="PF13751">
    <property type="entry name" value="DDE_Tnp_1_6"/>
    <property type="match status" value="1"/>
</dbReference>
<dbReference type="RefSeq" id="WP_186998789.1">
    <property type="nucleotide sequence ID" value="NZ_JACRWH010000009.1"/>
</dbReference>
<dbReference type="InterPro" id="IPR025668">
    <property type="entry name" value="Tnp_DDE_dom"/>
</dbReference>
<evidence type="ECO:0000313" key="3">
    <source>
        <dbReference type="Proteomes" id="UP000649075"/>
    </source>
</evidence>
<evidence type="ECO:0000259" key="1">
    <source>
        <dbReference type="Pfam" id="PF13751"/>
    </source>
</evidence>
<comment type="caution">
    <text evidence="2">The sequence shown here is derived from an EMBL/GenBank/DDBJ whole genome shotgun (WGS) entry which is preliminary data.</text>
</comment>
<name>A0ABR7KHA7_9FIRM</name>
<dbReference type="EMBL" id="JACRWH010000009">
    <property type="protein sequence ID" value="MBC6011934.1"/>
    <property type="molecule type" value="Genomic_DNA"/>
</dbReference>
<keyword evidence="3" id="KW-1185">Reference proteome</keyword>
<dbReference type="Proteomes" id="UP000649075">
    <property type="component" value="Unassembled WGS sequence"/>
</dbReference>
<sequence length="257" mass="30759">EKCFAYSHQTFCDKNSFVLAVTTVPGNVHDSVSFFDAYEELINGKYGYLIKNVSLDAGYMTPAICRAIVQNDQIPYMPYKRPMTKKDFFKKYEYVYDEEYDCYLCPNDKILMYTTTTRNGYRQYKSDPKDCKDCPLRNKCTKSKNMTKVIERHLWEEYREYADEIRHTMEWKEIYPQRKETIERVFADCKENNGLRFTRLKGLKKNQQNAWLIFACHNLKKMSLWRGKNRRKPSKSSIYPSKYTKKDNFISKIAYIQ</sequence>
<organism evidence="2 3">
    <name type="scientific">Holdemanella hominis</name>
    <dbReference type="NCBI Taxonomy" id="2764327"/>
    <lineage>
        <taxon>Bacteria</taxon>
        <taxon>Bacillati</taxon>
        <taxon>Bacillota</taxon>
        <taxon>Erysipelotrichia</taxon>
        <taxon>Erysipelotrichales</taxon>
        <taxon>Erysipelotrichaceae</taxon>
        <taxon>Holdemanella</taxon>
    </lineage>
</organism>
<accession>A0ABR7KHA7</accession>
<gene>
    <name evidence="2" type="ORF">H8911_04090</name>
</gene>
<proteinExistence type="predicted"/>
<feature type="domain" description="Transposase DDE" evidence="1">
    <location>
        <begin position="104"/>
        <end position="222"/>
    </location>
</feature>
<reference evidence="2 3" key="1">
    <citation type="submission" date="2020-08" db="EMBL/GenBank/DDBJ databases">
        <authorList>
            <person name="Liu C."/>
            <person name="Sun Q."/>
        </authorList>
    </citation>
    <scope>NUCLEOTIDE SEQUENCE [LARGE SCALE GENOMIC DNA]</scope>
    <source>
        <strain evidence="2 3">L34</strain>
    </source>
</reference>
<dbReference type="PANTHER" id="PTHR33408">
    <property type="entry name" value="TRANSPOSASE"/>
    <property type="match status" value="1"/>
</dbReference>